<keyword evidence="6 10" id="KW-0158">Chromosome</keyword>
<keyword evidence="9 10" id="KW-0544">Nucleosome core</keyword>
<evidence type="ECO:0000256" key="5">
    <source>
        <dbReference type="ARBA" id="ARBA00011538"/>
    </source>
</evidence>
<protein>
    <recommendedName>
        <fullName evidence="10">Histone H4</fullName>
    </recommendedName>
</protein>
<evidence type="ECO:0000256" key="10">
    <source>
        <dbReference type="RuleBase" id="RU000528"/>
    </source>
</evidence>
<dbReference type="PANTHER" id="PTHR10484">
    <property type="entry name" value="HISTONE H4"/>
    <property type="match status" value="1"/>
</dbReference>
<evidence type="ECO:0000256" key="11">
    <source>
        <dbReference type="SAM" id="MobiDB-lite"/>
    </source>
</evidence>
<dbReference type="GO" id="GO:0003677">
    <property type="term" value="F:DNA binding"/>
    <property type="evidence" value="ECO:0007669"/>
    <property type="project" value="UniProtKB-KW"/>
</dbReference>
<comment type="subunit">
    <text evidence="5 10">The nucleosome is a histone octamer containing two molecules each of H2A, H2B, H3 and H4 assembled in one H3-H4 heterotetramer and two H2A-H2B heterodimers. The octamer wraps approximately 147 bp of DNA.</text>
</comment>
<evidence type="ECO:0000256" key="6">
    <source>
        <dbReference type="ARBA" id="ARBA00022454"/>
    </source>
</evidence>
<dbReference type="PRINTS" id="PR00623">
    <property type="entry name" value="HISTONEH4"/>
</dbReference>
<comment type="similarity">
    <text evidence="4 10">Belongs to the histone H4 family.</text>
</comment>
<dbReference type="GO" id="GO:0000786">
    <property type="term" value="C:nucleosome"/>
    <property type="evidence" value="ECO:0007669"/>
    <property type="project" value="UniProtKB-KW"/>
</dbReference>
<feature type="compositionally biased region" description="Low complexity" evidence="11">
    <location>
        <begin position="44"/>
        <end position="57"/>
    </location>
</feature>
<dbReference type="SMART" id="SM00417">
    <property type="entry name" value="H4"/>
    <property type="match status" value="1"/>
</dbReference>
<dbReference type="EMBL" id="MU254613">
    <property type="protein sequence ID" value="KAG9240060.1"/>
    <property type="molecule type" value="Genomic_DNA"/>
</dbReference>
<gene>
    <name evidence="12" type="ORF">BJ878DRAFT_546647</name>
</gene>
<accession>A0A9P8CB04</accession>
<dbReference type="GO" id="GO:0030527">
    <property type="term" value="F:structural constituent of chromatin"/>
    <property type="evidence" value="ECO:0007669"/>
    <property type="project" value="InterPro"/>
</dbReference>
<evidence type="ECO:0000256" key="8">
    <source>
        <dbReference type="ARBA" id="ARBA00023242"/>
    </source>
</evidence>
<dbReference type="CDD" id="cd22912">
    <property type="entry name" value="HFD_H4"/>
    <property type="match status" value="1"/>
</dbReference>
<organism evidence="12 13">
    <name type="scientific">Calycina marina</name>
    <dbReference type="NCBI Taxonomy" id="1763456"/>
    <lineage>
        <taxon>Eukaryota</taxon>
        <taxon>Fungi</taxon>
        <taxon>Dikarya</taxon>
        <taxon>Ascomycota</taxon>
        <taxon>Pezizomycotina</taxon>
        <taxon>Leotiomycetes</taxon>
        <taxon>Helotiales</taxon>
        <taxon>Pezizellaceae</taxon>
        <taxon>Calycina</taxon>
    </lineage>
</organism>
<dbReference type="GO" id="GO:0046982">
    <property type="term" value="F:protein heterodimerization activity"/>
    <property type="evidence" value="ECO:0007669"/>
    <property type="project" value="InterPro"/>
</dbReference>
<dbReference type="Gene3D" id="1.10.20.10">
    <property type="entry name" value="Histone, subunit A"/>
    <property type="match status" value="1"/>
</dbReference>
<evidence type="ECO:0000256" key="3">
    <source>
        <dbReference type="ARBA" id="ARBA00004286"/>
    </source>
</evidence>
<evidence type="ECO:0000256" key="1">
    <source>
        <dbReference type="ARBA" id="ARBA00002001"/>
    </source>
</evidence>
<dbReference type="InterPro" id="IPR001951">
    <property type="entry name" value="Histone_H4"/>
</dbReference>
<feature type="compositionally biased region" description="Polar residues" evidence="11">
    <location>
        <begin position="29"/>
        <end position="40"/>
    </location>
</feature>
<proteinExistence type="inferred from homology"/>
<comment type="caution">
    <text evidence="12">The sequence shown here is derived from an EMBL/GenBank/DDBJ whole genome shotgun (WGS) entry which is preliminary data.</text>
</comment>
<evidence type="ECO:0000256" key="2">
    <source>
        <dbReference type="ARBA" id="ARBA00004123"/>
    </source>
</evidence>
<evidence type="ECO:0000256" key="7">
    <source>
        <dbReference type="ARBA" id="ARBA00023125"/>
    </source>
</evidence>
<keyword evidence="8 10" id="KW-0539">Nucleus</keyword>
<dbReference type="Proteomes" id="UP000887226">
    <property type="component" value="Unassembled WGS sequence"/>
</dbReference>
<dbReference type="AlphaFoldDB" id="A0A9P8CB04"/>
<dbReference type="OrthoDB" id="2532770at2759"/>
<comment type="subcellular location">
    <subcellularLocation>
        <location evidence="3">Chromosome</location>
    </subcellularLocation>
    <subcellularLocation>
        <location evidence="2">Nucleus</location>
    </subcellularLocation>
</comment>
<feature type="region of interest" description="Disordered" evidence="11">
    <location>
        <begin position="29"/>
        <end position="79"/>
    </location>
</feature>
<evidence type="ECO:0000313" key="13">
    <source>
        <dbReference type="Proteomes" id="UP000887226"/>
    </source>
</evidence>
<evidence type="ECO:0000313" key="12">
    <source>
        <dbReference type="EMBL" id="KAG9240060.1"/>
    </source>
</evidence>
<sequence length="181" mass="19949">MAPRNEILSSPAARHDSASFRYVASKSMPSVLNIPNSSDSRPVGRLSGSLGQRSGLHGPTGGKGKTRGGKDGVAQPRNKRMRKTLRDNILGITKPDIRRLARRGGVKRISADIYSSTREVMKQYLTKVLFDVAAVVDHSKRQTVTVTDVIWALRRQGRPIYGFDSDGARNIEKKKKPARRG</sequence>
<keyword evidence="7 10" id="KW-0238">DNA-binding</keyword>
<dbReference type="SUPFAM" id="SSF47113">
    <property type="entry name" value="Histone-fold"/>
    <property type="match status" value="1"/>
</dbReference>
<reference evidence="12" key="1">
    <citation type="journal article" date="2021" name="IMA Fungus">
        <title>Genomic characterization of three marine fungi, including Emericellopsis atlantica sp. nov. with signatures of a generalist lifestyle and marine biomass degradation.</title>
        <authorList>
            <person name="Hagestad O.C."/>
            <person name="Hou L."/>
            <person name="Andersen J.H."/>
            <person name="Hansen E.H."/>
            <person name="Altermark B."/>
            <person name="Li C."/>
            <person name="Kuhnert E."/>
            <person name="Cox R.J."/>
            <person name="Crous P.W."/>
            <person name="Spatafora J.W."/>
            <person name="Lail K."/>
            <person name="Amirebrahimi M."/>
            <person name="Lipzen A."/>
            <person name="Pangilinan J."/>
            <person name="Andreopoulos W."/>
            <person name="Hayes R.D."/>
            <person name="Ng V."/>
            <person name="Grigoriev I.V."/>
            <person name="Jackson S.A."/>
            <person name="Sutton T.D.S."/>
            <person name="Dobson A.D.W."/>
            <person name="Rama T."/>
        </authorList>
    </citation>
    <scope>NUCLEOTIDE SEQUENCE</scope>
    <source>
        <strain evidence="12">TRa3180A</strain>
    </source>
</reference>
<evidence type="ECO:0000256" key="4">
    <source>
        <dbReference type="ARBA" id="ARBA00006564"/>
    </source>
</evidence>
<dbReference type="GO" id="GO:0005634">
    <property type="term" value="C:nucleus"/>
    <property type="evidence" value="ECO:0007669"/>
    <property type="project" value="UniProtKB-SubCell"/>
</dbReference>
<name>A0A9P8CB04_9HELO</name>
<comment type="function">
    <text evidence="1 10">Core component of nucleosome. Nucleosomes wrap and compact DNA into chromatin, limiting DNA accessibility to the cellular machineries which require DNA as a template. Histones thereby play a central role in transcription regulation, DNA repair, DNA replication and chromosomal stability. DNA accessibility is regulated via a complex set of post-translational modifications of histones, also called histone code, and nucleosome remodeling.</text>
</comment>
<evidence type="ECO:0000256" key="9">
    <source>
        <dbReference type="ARBA" id="ARBA00023269"/>
    </source>
</evidence>
<keyword evidence="13" id="KW-1185">Reference proteome</keyword>
<dbReference type="InterPro" id="IPR009072">
    <property type="entry name" value="Histone-fold"/>
</dbReference>
<dbReference type="FunFam" id="1.10.20.10:FF:000012">
    <property type="entry name" value="Histone H4"/>
    <property type="match status" value="1"/>
</dbReference>